<dbReference type="Gene3D" id="3.10.20.30">
    <property type="match status" value="1"/>
</dbReference>
<proteinExistence type="inferred from homology"/>
<dbReference type="FunFam" id="1.10.150.300:FF:000004">
    <property type="entry name" value="Ribosome-binding ATPase YchF"/>
    <property type="match status" value="1"/>
</dbReference>
<dbReference type="PRINTS" id="PR00326">
    <property type="entry name" value="GTP1OBG"/>
</dbReference>
<dbReference type="STRING" id="37625.SAMN05660420_01494"/>
<dbReference type="InterPro" id="IPR004396">
    <property type="entry name" value="ATPase_YchF/OLA1"/>
</dbReference>
<dbReference type="SUPFAM" id="SSF81271">
    <property type="entry name" value="TGS-like"/>
    <property type="match status" value="1"/>
</dbReference>
<evidence type="ECO:0000256" key="4">
    <source>
        <dbReference type="ARBA" id="ARBA00022840"/>
    </source>
</evidence>
<feature type="domain" description="TGS" evidence="8">
    <location>
        <begin position="279"/>
        <end position="362"/>
    </location>
</feature>
<dbReference type="CDD" id="cd04867">
    <property type="entry name" value="TGS_YchF_OLA1"/>
    <property type="match status" value="1"/>
</dbReference>
<feature type="binding site" evidence="6">
    <location>
        <begin position="12"/>
        <end position="17"/>
    </location>
    <ligand>
        <name>ATP</name>
        <dbReference type="ChEBI" id="CHEBI:30616"/>
    </ligand>
</feature>
<dbReference type="EMBL" id="FNQN01000004">
    <property type="protein sequence ID" value="SEA22062.1"/>
    <property type="molecule type" value="Genomic_DNA"/>
</dbReference>
<dbReference type="PROSITE" id="PS51710">
    <property type="entry name" value="G_OBG"/>
    <property type="match status" value="1"/>
</dbReference>
<comment type="cofactor">
    <cofactor evidence="1">
        <name>Mg(2+)</name>
        <dbReference type="ChEBI" id="CHEBI:18420"/>
    </cofactor>
</comment>
<dbReference type="OrthoDB" id="9810373at2"/>
<evidence type="ECO:0000259" key="7">
    <source>
        <dbReference type="PROSITE" id="PS51710"/>
    </source>
</evidence>
<keyword evidence="2" id="KW-0479">Metal-binding</keyword>
<dbReference type="PANTHER" id="PTHR23305:SF18">
    <property type="entry name" value="OBG-TYPE G DOMAIN-CONTAINING PROTEIN"/>
    <property type="match status" value="1"/>
</dbReference>
<accession>A0A1H3ZFH0</accession>
<dbReference type="CDD" id="cd01900">
    <property type="entry name" value="YchF"/>
    <property type="match status" value="1"/>
</dbReference>
<keyword evidence="10" id="KW-1185">Reference proteome</keyword>
<evidence type="ECO:0000256" key="1">
    <source>
        <dbReference type="ARBA" id="ARBA00001946"/>
    </source>
</evidence>
<dbReference type="AlphaFoldDB" id="A0A1H3ZFH0"/>
<dbReference type="PIRSF" id="PIRSF006641">
    <property type="entry name" value="CHP00092"/>
    <property type="match status" value="1"/>
</dbReference>
<comment type="similarity">
    <text evidence="6">Belongs to the TRAFAC class OBG-HflX-like GTPase superfamily. OBG GTPase family. YchF/OLA1 subfamily.</text>
</comment>
<protein>
    <recommendedName>
        <fullName evidence="6">Ribosome-binding ATPase YchF</fullName>
    </recommendedName>
</protein>
<dbReference type="InterPro" id="IPR027417">
    <property type="entry name" value="P-loop_NTPase"/>
</dbReference>
<dbReference type="HAMAP" id="MF_00944">
    <property type="entry name" value="YchF_OLA1_ATPase"/>
    <property type="match status" value="1"/>
</dbReference>
<dbReference type="InterPro" id="IPR004095">
    <property type="entry name" value="TGS"/>
</dbReference>
<reference evidence="9 10" key="1">
    <citation type="submission" date="2016-10" db="EMBL/GenBank/DDBJ databases">
        <authorList>
            <person name="de Groot N.N."/>
        </authorList>
    </citation>
    <scope>NUCLEOTIDE SEQUENCE [LARGE SCALE GENOMIC DNA]</scope>
    <source>
        <strain evidence="9 10">DSM 7343</strain>
    </source>
</reference>
<dbReference type="PANTHER" id="PTHR23305">
    <property type="entry name" value="OBG GTPASE FAMILY"/>
    <property type="match status" value="1"/>
</dbReference>
<dbReference type="PROSITE" id="PS51880">
    <property type="entry name" value="TGS"/>
    <property type="match status" value="1"/>
</dbReference>
<evidence type="ECO:0000259" key="8">
    <source>
        <dbReference type="PROSITE" id="PS51880"/>
    </source>
</evidence>
<dbReference type="GO" id="GO:0005524">
    <property type="term" value="F:ATP binding"/>
    <property type="evidence" value="ECO:0007669"/>
    <property type="project" value="UniProtKB-UniRule"/>
</dbReference>
<dbReference type="NCBIfam" id="TIGR00092">
    <property type="entry name" value="redox-regulated ATPase YchF"/>
    <property type="match status" value="1"/>
</dbReference>
<dbReference type="GO" id="GO:0043023">
    <property type="term" value="F:ribosomal large subunit binding"/>
    <property type="evidence" value="ECO:0007669"/>
    <property type="project" value="UniProtKB-UniRule"/>
</dbReference>
<dbReference type="InterPro" id="IPR012675">
    <property type="entry name" value="Beta-grasp_dom_sf"/>
</dbReference>
<evidence type="ECO:0000313" key="10">
    <source>
        <dbReference type="Proteomes" id="UP000199409"/>
    </source>
</evidence>
<dbReference type="Pfam" id="PF01926">
    <property type="entry name" value="MMR_HSR1"/>
    <property type="match status" value="1"/>
</dbReference>
<dbReference type="SUPFAM" id="SSF52540">
    <property type="entry name" value="P-loop containing nucleoside triphosphate hydrolases"/>
    <property type="match status" value="1"/>
</dbReference>
<evidence type="ECO:0000256" key="3">
    <source>
        <dbReference type="ARBA" id="ARBA00022741"/>
    </source>
</evidence>
<dbReference type="Proteomes" id="UP000199409">
    <property type="component" value="Unassembled WGS sequence"/>
</dbReference>
<dbReference type="Gene3D" id="3.40.50.300">
    <property type="entry name" value="P-loop containing nucleotide triphosphate hydrolases"/>
    <property type="match status" value="1"/>
</dbReference>
<dbReference type="InterPro" id="IPR012676">
    <property type="entry name" value="TGS-like"/>
</dbReference>
<dbReference type="GO" id="GO:0016887">
    <property type="term" value="F:ATP hydrolysis activity"/>
    <property type="evidence" value="ECO:0007669"/>
    <property type="project" value="UniProtKB-UniRule"/>
</dbReference>
<keyword evidence="3 6" id="KW-0547">Nucleotide-binding</keyword>
<dbReference type="FunFam" id="3.10.20.30:FF:000001">
    <property type="entry name" value="Ribosome-binding ATPase YchF"/>
    <property type="match status" value="1"/>
</dbReference>
<evidence type="ECO:0000256" key="6">
    <source>
        <dbReference type="HAMAP-Rule" id="MF_00944"/>
    </source>
</evidence>
<organism evidence="9 10">
    <name type="scientific">Desulfuromusa kysingii</name>
    <dbReference type="NCBI Taxonomy" id="37625"/>
    <lineage>
        <taxon>Bacteria</taxon>
        <taxon>Pseudomonadati</taxon>
        <taxon>Thermodesulfobacteriota</taxon>
        <taxon>Desulfuromonadia</taxon>
        <taxon>Desulfuromonadales</taxon>
        <taxon>Geopsychrobacteraceae</taxon>
        <taxon>Desulfuromusa</taxon>
    </lineage>
</organism>
<dbReference type="GO" id="GO:0046872">
    <property type="term" value="F:metal ion binding"/>
    <property type="evidence" value="ECO:0007669"/>
    <property type="project" value="UniProtKB-KW"/>
</dbReference>
<dbReference type="GO" id="GO:0005737">
    <property type="term" value="C:cytoplasm"/>
    <property type="evidence" value="ECO:0007669"/>
    <property type="project" value="TreeGrafter"/>
</dbReference>
<evidence type="ECO:0000256" key="5">
    <source>
        <dbReference type="ARBA" id="ARBA00022842"/>
    </source>
</evidence>
<dbReference type="InterPro" id="IPR031167">
    <property type="entry name" value="G_OBG"/>
</dbReference>
<sequence length="364" mass="39374">MGFKCGIVGLPNVGKSTIFNAITSAGAESANYPFCTIEPNVGVVSVPDSRMEVLASLVHPKDILPTAMEFVDIAGLVRGASQGEGLGNQFLGHIRQVDAIAHIVRCFEDENVVHVDGNVDPVRDIEVIQTELNLADLDSIDKRILRSQKLVRGGDKQLQAELRVLEKLATALNDGLPARAVSLDAEELSAISGVHLITMKPVLYVANVAEDDLGGSHPFVQKVRDHALSEGAEMVTICGKIESEVAELDSEEKKEFLQELGLEEAGLERMIHAGYRLLGLITYFTAGPKEVRAWTVTDGALAPQAAGVIHTDFEKGFIRAEVIAYDDYVSSGGEAGAKEKGLLRLEGKEYRVVDGDVMHFRFNV</sequence>
<dbReference type="GO" id="GO:0005525">
    <property type="term" value="F:GTP binding"/>
    <property type="evidence" value="ECO:0007669"/>
    <property type="project" value="InterPro"/>
</dbReference>
<dbReference type="Gene3D" id="1.10.150.300">
    <property type="entry name" value="TGS-like domain"/>
    <property type="match status" value="1"/>
</dbReference>
<keyword evidence="4 6" id="KW-0067">ATP-binding</keyword>
<feature type="domain" description="OBG-type G" evidence="7">
    <location>
        <begin position="3"/>
        <end position="257"/>
    </location>
</feature>
<evidence type="ECO:0000256" key="2">
    <source>
        <dbReference type="ARBA" id="ARBA00022723"/>
    </source>
</evidence>
<name>A0A1H3ZFH0_9BACT</name>
<keyword evidence="5" id="KW-0460">Magnesium</keyword>
<comment type="function">
    <text evidence="6">ATPase that binds to both the 70S ribosome and the 50S ribosomal subunit in a nucleotide-independent manner.</text>
</comment>
<dbReference type="InterPro" id="IPR023192">
    <property type="entry name" value="TGS-like_dom_sf"/>
</dbReference>
<evidence type="ECO:0000313" key="9">
    <source>
        <dbReference type="EMBL" id="SEA22062.1"/>
    </source>
</evidence>
<dbReference type="InterPro" id="IPR041706">
    <property type="entry name" value="YchF_N"/>
</dbReference>
<dbReference type="InterPro" id="IPR006073">
    <property type="entry name" value="GTP-bd"/>
</dbReference>
<dbReference type="InterPro" id="IPR013029">
    <property type="entry name" value="YchF_C"/>
</dbReference>
<dbReference type="Pfam" id="PF06071">
    <property type="entry name" value="YchF-GTPase_C"/>
    <property type="match status" value="1"/>
</dbReference>
<dbReference type="RefSeq" id="WP_092346302.1">
    <property type="nucleotide sequence ID" value="NZ_FNQN01000004.1"/>
</dbReference>
<gene>
    <name evidence="6" type="primary">ychF</name>
    <name evidence="9" type="ORF">SAMN05660420_01494</name>
</gene>